<proteinExistence type="predicted"/>
<feature type="region of interest" description="Disordered" evidence="1">
    <location>
        <begin position="1"/>
        <end position="40"/>
    </location>
</feature>
<feature type="compositionally biased region" description="Low complexity" evidence="1">
    <location>
        <begin position="237"/>
        <end position="246"/>
    </location>
</feature>
<accession>A0A221W1X6</accession>
<dbReference type="Proteomes" id="UP000204221">
    <property type="component" value="Chromosome"/>
</dbReference>
<gene>
    <name evidence="2" type="ORF">AHOG_10300</name>
</gene>
<dbReference type="AlphaFoldDB" id="A0A221W1X6"/>
<evidence type="ECO:0000313" key="2">
    <source>
        <dbReference type="EMBL" id="ASO19703.1"/>
    </source>
</evidence>
<protein>
    <submittedName>
        <fullName evidence="2">Uncharacterized protein</fullName>
    </submittedName>
</protein>
<feature type="compositionally biased region" description="Low complexity" evidence="1">
    <location>
        <begin position="141"/>
        <end position="153"/>
    </location>
</feature>
<evidence type="ECO:0000256" key="1">
    <source>
        <dbReference type="SAM" id="MobiDB-lite"/>
    </source>
</evidence>
<keyword evidence="3" id="KW-1185">Reference proteome</keyword>
<dbReference type="EMBL" id="CP022521">
    <property type="protein sequence ID" value="ASO19703.1"/>
    <property type="molecule type" value="Genomic_DNA"/>
</dbReference>
<name>A0A221W1X6_9PSEU</name>
<evidence type="ECO:0000313" key="3">
    <source>
        <dbReference type="Proteomes" id="UP000204221"/>
    </source>
</evidence>
<dbReference type="KEGG" id="ahg:AHOG_10300"/>
<sequence>MCASRGEPTPRHVRHRCDPHRNSPGAWLSGGLDSRAGSDRCRFSRHTGSECVRTLTPDGGDAVTGLTGSDAEPSDPDASAGRTARRPEAVVSVIEPRQPVQPGRARCDAPAAEIGEGPRRASRRLGVLLGRGAPPPHRPPGSRAGSAGRPAGLRAREKPSNRACGAPSSQAGRVTGHIPPPASGRTSAVGPYAPRRAHSDARHPATCRNTVPVGSEPGPGSEARRRRVRRRERGVARRSPGATPRPGRSPPDRSRRAVRRQGAADAASAWRGTEI</sequence>
<organism evidence="2 3">
    <name type="scientific">Actinoalloteichus hoggarensis</name>
    <dbReference type="NCBI Taxonomy" id="1470176"/>
    <lineage>
        <taxon>Bacteria</taxon>
        <taxon>Bacillati</taxon>
        <taxon>Actinomycetota</taxon>
        <taxon>Actinomycetes</taxon>
        <taxon>Pseudonocardiales</taxon>
        <taxon>Pseudonocardiaceae</taxon>
        <taxon>Actinoalloteichus</taxon>
    </lineage>
</organism>
<reference evidence="2 3" key="1">
    <citation type="submission" date="2017-07" db="EMBL/GenBank/DDBJ databases">
        <title>Complete genome sequence of Actinoalloteichus hoggarensis DSM 45943, type strain of Actinoalloteichus hoggarensis.</title>
        <authorList>
            <person name="Ruckert C."/>
            <person name="Nouioui I."/>
            <person name="Willmese J."/>
            <person name="van Wezel G."/>
            <person name="Klenk H.-P."/>
            <person name="Kalinowski J."/>
            <person name="Zotchev S.B."/>
        </authorList>
    </citation>
    <scope>NUCLEOTIDE SEQUENCE [LARGE SCALE GENOMIC DNA]</scope>
    <source>
        <strain evidence="2 3">DSM 45943</strain>
    </source>
</reference>
<feature type="region of interest" description="Disordered" evidence="1">
    <location>
        <begin position="52"/>
        <end position="275"/>
    </location>
</feature>